<sequence>MFNQLSSLTISYFGWQLLPRYSPDEFGKKYAEFANASWRLNGSDLALLFPLPMIYTTRPS</sequence>
<dbReference type="WBParaSite" id="Hba_21380">
    <property type="protein sequence ID" value="Hba_21380"/>
    <property type="gene ID" value="Hba_21380"/>
</dbReference>
<accession>A0A1I7XU84</accession>
<protein>
    <submittedName>
        <fullName evidence="2">Uncharacterized protein</fullName>
    </submittedName>
</protein>
<evidence type="ECO:0000313" key="1">
    <source>
        <dbReference type="Proteomes" id="UP000095283"/>
    </source>
</evidence>
<dbReference type="AlphaFoldDB" id="A0A1I7XU84"/>
<reference evidence="2" key="1">
    <citation type="submission" date="2016-11" db="UniProtKB">
        <authorList>
            <consortium name="WormBaseParasite"/>
        </authorList>
    </citation>
    <scope>IDENTIFICATION</scope>
</reference>
<dbReference type="Proteomes" id="UP000095283">
    <property type="component" value="Unplaced"/>
</dbReference>
<evidence type="ECO:0000313" key="2">
    <source>
        <dbReference type="WBParaSite" id="Hba_21380"/>
    </source>
</evidence>
<proteinExistence type="predicted"/>
<organism evidence="1 2">
    <name type="scientific">Heterorhabditis bacteriophora</name>
    <name type="common">Entomopathogenic nematode worm</name>
    <dbReference type="NCBI Taxonomy" id="37862"/>
    <lineage>
        <taxon>Eukaryota</taxon>
        <taxon>Metazoa</taxon>
        <taxon>Ecdysozoa</taxon>
        <taxon>Nematoda</taxon>
        <taxon>Chromadorea</taxon>
        <taxon>Rhabditida</taxon>
        <taxon>Rhabditina</taxon>
        <taxon>Rhabditomorpha</taxon>
        <taxon>Strongyloidea</taxon>
        <taxon>Heterorhabditidae</taxon>
        <taxon>Heterorhabditis</taxon>
    </lineage>
</organism>
<keyword evidence="1" id="KW-1185">Reference proteome</keyword>
<name>A0A1I7XU84_HETBA</name>